<evidence type="ECO:0000259" key="5">
    <source>
        <dbReference type="PROSITE" id="PS51388"/>
    </source>
</evidence>
<dbReference type="InterPro" id="IPR045063">
    <property type="entry name" value="Dynamin_N"/>
</dbReference>
<feature type="region of interest" description="Disordered" evidence="4">
    <location>
        <begin position="602"/>
        <end position="625"/>
    </location>
</feature>
<dbReference type="InterPro" id="IPR000375">
    <property type="entry name" value="Dynamin_stalk"/>
</dbReference>
<dbReference type="InterPro" id="IPR030381">
    <property type="entry name" value="G_DYNAMIN_dom"/>
</dbReference>
<keyword evidence="1 3" id="KW-0547">Nucleotide-binding</keyword>
<comment type="caution">
    <text evidence="7">The sequence shown here is derived from an EMBL/GenBank/DDBJ whole genome shotgun (WGS) entry which is preliminary data.</text>
</comment>
<evidence type="ECO:0000256" key="4">
    <source>
        <dbReference type="SAM" id="MobiDB-lite"/>
    </source>
</evidence>
<dbReference type="InterPro" id="IPR003130">
    <property type="entry name" value="GED"/>
</dbReference>
<name>A0ABQ7JCA9_9APIC</name>
<proteinExistence type="inferred from homology"/>
<dbReference type="Pfam" id="PF02212">
    <property type="entry name" value="GED"/>
    <property type="match status" value="1"/>
</dbReference>
<dbReference type="Gene3D" id="3.40.50.300">
    <property type="entry name" value="P-loop containing nucleotide triphosphate hydrolases"/>
    <property type="match status" value="1"/>
</dbReference>
<dbReference type="EMBL" id="JADAQX010000155">
    <property type="protein sequence ID" value="KAF8821611.1"/>
    <property type="molecule type" value="Genomic_DNA"/>
</dbReference>
<dbReference type="SMART" id="SM00302">
    <property type="entry name" value="GED"/>
    <property type="match status" value="1"/>
</dbReference>
<feature type="region of interest" description="Disordered" evidence="4">
    <location>
        <begin position="561"/>
        <end position="581"/>
    </location>
</feature>
<dbReference type="PANTHER" id="PTHR11566:SF21">
    <property type="entry name" value="DYNAMIN RELATED PROTEIN 1, ISOFORM A"/>
    <property type="match status" value="1"/>
</dbReference>
<feature type="domain" description="GED" evidence="5">
    <location>
        <begin position="667"/>
        <end position="758"/>
    </location>
</feature>
<dbReference type="InterPro" id="IPR022812">
    <property type="entry name" value="Dynamin"/>
</dbReference>
<evidence type="ECO:0000256" key="1">
    <source>
        <dbReference type="ARBA" id="ARBA00022741"/>
    </source>
</evidence>
<sequence>MDKLIPFVNQLQDSLASVGFNHEKIDLPLIAVVGAQSVGKSSILEALVGKDFLPRGNGIVTRRPLLLQLRTIREKKEYGEFGHFPGKVFTDFAAIRQEIIDETDRVTGGEKKISPDPIFLKIFSSKVIDLSLVDLPGIIKVPVGNQPSDIEAQVKEIVLQYIRKANCIILAVTAANTDLANSDSLMLARQVDPEGIRTIGVITKCDALEEGLDAHDSLMGIVYRLKLGFFGVVCRTQRQSMENKSIEESLRDEEAFFANHSRYRLLQNSCGTRCLSIALNQILLYHIIDSLPDVKVKISNLLYATEKELAAYGEPICSHENPGTLLLNFFTRFSRYFEDAVDGKSPCQALGQLTGGARINYIFHDWYTRILREFNPLNGLTDLEIRTTIRNTAGPKVSLFVPEAAFELLVKRQILHLESPSLKCVEQVGENVYNGSIQFWVYVELQAIVEKCDLPEMKRYAVLREHILEVVHDVLEKLLEPANKMIKNVIQMQTAYINANHPDFMHNVIKSLALPSQEPGAFPPSANGPDANGRNYFQGRVQNIDNRLKNGSPMKFDSNVTSGAKIIRPTDSSLGDVSPSRLAGTQSSGIFGYFLKDRTLRSDSNSQENGGSTIESGNTVLQRPKTLPVQPSPELNFWNKSGNIDLPCIPTRLVPSDSPSDREALEEKLIKSLIHTYFCIVRQSVADIVPKAIMYFLVNSAKEIIPRELVTTLYKDALFTELLREGEHVVEKRHQLKEMQKNLRRAVEILNSEPEDILVEYSRLNKHLR</sequence>
<dbReference type="PANTHER" id="PTHR11566">
    <property type="entry name" value="DYNAMIN"/>
    <property type="match status" value="1"/>
</dbReference>
<keyword evidence="2 3" id="KW-0342">GTP-binding</keyword>
<dbReference type="Pfam" id="PF01031">
    <property type="entry name" value="Dynamin_M"/>
    <property type="match status" value="1"/>
</dbReference>
<dbReference type="CDD" id="cd08771">
    <property type="entry name" value="DLP_1"/>
    <property type="match status" value="1"/>
</dbReference>
<feature type="compositionally biased region" description="Polar residues" evidence="4">
    <location>
        <begin position="602"/>
        <end position="621"/>
    </location>
</feature>
<evidence type="ECO:0000259" key="6">
    <source>
        <dbReference type="PROSITE" id="PS51718"/>
    </source>
</evidence>
<dbReference type="PROSITE" id="PS51388">
    <property type="entry name" value="GED"/>
    <property type="match status" value="1"/>
</dbReference>
<dbReference type="SMART" id="SM00053">
    <property type="entry name" value="DYNc"/>
    <property type="match status" value="1"/>
</dbReference>
<dbReference type="PRINTS" id="PR00195">
    <property type="entry name" value="DYNAMIN"/>
</dbReference>
<dbReference type="PROSITE" id="PS00410">
    <property type="entry name" value="G_DYNAMIN_1"/>
    <property type="match status" value="1"/>
</dbReference>
<protein>
    <submittedName>
        <fullName evidence="7">Dynamin-related protein DRPA</fullName>
    </submittedName>
</protein>
<keyword evidence="8" id="KW-1185">Reference proteome</keyword>
<dbReference type="InterPro" id="IPR020850">
    <property type="entry name" value="GED_dom"/>
</dbReference>
<feature type="domain" description="Dynamin-type G" evidence="6">
    <location>
        <begin position="24"/>
        <end position="292"/>
    </location>
</feature>
<evidence type="ECO:0000256" key="3">
    <source>
        <dbReference type="RuleBase" id="RU003932"/>
    </source>
</evidence>
<dbReference type="InterPro" id="IPR001401">
    <property type="entry name" value="Dynamin_GTPase"/>
</dbReference>
<evidence type="ECO:0000313" key="7">
    <source>
        <dbReference type="EMBL" id="KAF8821611.1"/>
    </source>
</evidence>
<evidence type="ECO:0000256" key="2">
    <source>
        <dbReference type="ARBA" id="ARBA00023134"/>
    </source>
</evidence>
<comment type="similarity">
    <text evidence="3">Belongs to the TRAFAC class dynamin-like GTPase superfamily. Dynamin/Fzo/YdjA family.</text>
</comment>
<dbReference type="Pfam" id="PF00350">
    <property type="entry name" value="Dynamin_N"/>
    <property type="match status" value="1"/>
</dbReference>
<dbReference type="PROSITE" id="PS51718">
    <property type="entry name" value="G_DYNAMIN_2"/>
    <property type="match status" value="1"/>
</dbReference>
<reference evidence="7 8" key="1">
    <citation type="journal article" date="2020" name="bioRxiv">
        <title>Metabolic contributions of an alphaproteobacterial endosymbiont in the apicomplexan Cardiosporidium cionae.</title>
        <authorList>
            <person name="Hunter E.S."/>
            <person name="Paight C.J."/>
            <person name="Lane C.E."/>
        </authorList>
    </citation>
    <scope>NUCLEOTIDE SEQUENCE [LARGE SCALE GENOMIC DNA]</scope>
    <source>
        <strain evidence="7">ESH_2018</strain>
    </source>
</reference>
<dbReference type="InterPro" id="IPR027417">
    <property type="entry name" value="P-loop_NTPase"/>
</dbReference>
<dbReference type="Gene3D" id="1.20.120.1240">
    <property type="entry name" value="Dynamin, middle domain"/>
    <property type="match status" value="2"/>
</dbReference>
<gene>
    <name evidence="7" type="primary">DRPA</name>
    <name evidence="7" type="ORF">IE077_000234</name>
</gene>
<accession>A0ABQ7JCA9</accession>
<dbReference type="Proteomes" id="UP000823046">
    <property type="component" value="Unassembled WGS sequence"/>
</dbReference>
<organism evidence="7 8">
    <name type="scientific">Cardiosporidium cionae</name>
    <dbReference type="NCBI Taxonomy" id="476202"/>
    <lineage>
        <taxon>Eukaryota</taxon>
        <taxon>Sar</taxon>
        <taxon>Alveolata</taxon>
        <taxon>Apicomplexa</taxon>
        <taxon>Aconoidasida</taxon>
        <taxon>Nephromycida</taxon>
        <taxon>Cardiosporidium</taxon>
    </lineage>
</organism>
<evidence type="ECO:0000313" key="8">
    <source>
        <dbReference type="Proteomes" id="UP000823046"/>
    </source>
</evidence>
<dbReference type="InterPro" id="IPR019762">
    <property type="entry name" value="Dynamin_GTPase_CS"/>
</dbReference>
<dbReference type="SUPFAM" id="SSF52540">
    <property type="entry name" value="P-loop containing nucleoside triphosphate hydrolases"/>
    <property type="match status" value="1"/>
</dbReference>